<evidence type="ECO:0000313" key="4">
    <source>
        <dbReference type="Proteomes" id="UP000291101"/>
    </source>
</evidence>
<dbReference type="RefSeq" id="WP_129428372.1">
    <property type="nucleotide sequence ID" value="NZ_SDWV01000023.1"/>
</dbReference>
<proteinExistence type="predicted"/>
<keyword evidence="1" id="KW-0255">Endonuclease</keyword>
<protein>
    <submittedName>
        <fullName evidence="3">MBL fold metallo-hydrolase</fullName>
    </submittedName>
</protein>
<keyword evidence="4" id="KW-1185">Reference proteome</keyword>
<keyword evidence="1" id="KW-0540">Nuclease</keyword>
<comment type="caution">
    <text evidence="3">The sequence shown here is derived from an EMBL/GenBank/DDBJ whole genome shotgun (WGS) entry which is preliminary data.</text>
</comment>
<dbReference type="GO" id="GO:0042781">
    <property type="term" value="F:3'-tRNA processing endoribonuclease activity"/>
    <property type="evidence" value="ECO:0007669"/>
    <property type="project" value="TreeGrafter"/>
</dbReference>
<organism evidence="3 4">
    <name type="scientific">Nocardioides zhouii</name>
    <dbReference type="NCBI Taxonomy" id="1168729"/>
    <lineage>
        <taxon>Bacteria</taxon>
        <taxon>Bacillati</taxon>
        <taxon>Actinomycetota</taxon>
        <taxon>Actinomycetes</taxon>
        <taxon>Propionibacteriales</taxon>
        <taxon>Nocardioidaceae</taxon>
        <taxon>Nocardioides</taxon>
    </lineage>
</organism>
<dbReference type="InterPro" id="IPR036866">
    <property type="entry name" value="RibonucZ/Hydroxyglut_hydro"/>
</dbReference>
<dbReference type="EMBL" id="SDWV01000023">
    <property type="protein sequence ID" value="RYC05584.1"/>
    <property type="molecule type" value="Genomic_DNA"/>
</dbReference>
<gene>
    <name evidence="3" type="ORF">EUA94_18510</name>
</gene>
<dbReference type="CDD" id="cd07715">
    <property type="entry name" value="TaR3-like_MBL-fold"/>
    <property type="match status" value="1"/>
</dbReference>
<accession>A0A4Q2SN34</accession>
<dbReference type="PANTHER" id="PTHR46018">
    <property type="entry name" value="ZINC PHOSPHODIESTERASE ELAC PROTEIN 1"/>
    <property type="match status" value="1"/>
</dbReference>
<evidence type="ECO:0000313" key="3">
    <source>
        <dbReference type="EMBL" id="RYC05584.1"/>
    </source>
</evidence>
<sequence>MTESPPRASMPLLQSGRERRMKVEMLGVRGSTAAPGADFVRYGGHTSCLAITTEDGDRPTLVLDAGTGLRSLTAMLGGAAFDGSIVLSHLHWDHLQGLPFFAAGDRDDARVDFYVPAQDGRSGRDLLAQSFSPPSFPITPEGLRGTWGFYTLEQGAHEIEGVMVTAVEIEHKGGQTYGLRVDAPEGSLAYLPDHAPAAGVSAELLAMLDGVDVLVHDAQFLEGERPVAVDYGHSTVQDAVKLGADCRVGKVVLFHHSPARTDEALDAIAGWSSDLSADVTVVVARQGMTLDVRRDTHQEIGTA</sequence>
<dbReference type="SUPFAM" id="SSF56281">
    <property type="entry name" value="Metallo-hydrolase/oxidoreductase"/>
    <property type="match status" value="1"/>
</dbReference>
<dbReference type="AlphaFoldDB" id="A0A4Q2SN34"/>
<name>A0A4Q2SN34_9ACTN</name>
<keyword evidence="3" id="KW-0378">Hydrolase</keyword>
<dbReference type="InterPro" id="IPR001279">
    <property type="entry name" value="Metallo-B-lactamas"/>
</dbReference>
<reference evidence="3 4" key="1">
    <citation type="submission" date="2019-01" db="EMBL/GenBank/DDBJ databases">
        <title>Novel species of Nocardioides.</title>
        <authorList>
            <person name="Liu Q."/>
            <person name="X Y.-H."/>
        </authorList>
    </citation>
    <scope>NUCLEOTIDE SEQUENCE [LARGE SCALE GENOMIC DNA]</scope>
    <source>
        <strain evidence="3 4">HLT2-9</strain>
    </source>
</reference>
<dbReference type="PANTHER" id="PTHR46018:SF2">
    <property type="entry name" value="ZINC PHOSPHODIESTERASE ELAC PROTEIN 1"/>
    <property type="match status" value="1"/>
</dbReference>
<dbReference type="Gene3D" id="3.60.15.10">
    <property type="entry name" value="Ribonuclease Z/Hydroxyacylglutathione hydrolase-like"/>
    <property type="match status" value="1"/>
</dbReference>
<evidence type="ECO:0000256" key="1">
    <source>
        <dbReference type="ARBA" id="ARBA00022759"/>
    </source>
</evidence>
<dbReference type="OrthoDB" id="4137979at2"/>
<feature type="domain" description="Metallo-beta-lactamase" evidence="2">
    <location>
        <begin position="84"/>
        <end position="256"/>
    </location>
</feature>
<evidence type="ECO:0000259" key="2">
    <source>
        <dbReference type="Pfam" id="PF12706"/>
    </source>
</evidence>
<dbReference type="Proteomes" id="UP000291101">
    <property type="component" value="Unassembled WGS sequence"/>
</dbReference>
<dbReference type="Pfam" id="PF12706">
    <property type="entry name" value="Lactamase_B_2"/>
    <property type="match status" value="1"/>
</dbReference>